<feature type="region of interest" description="Disordered" evidence="1">
    <location>
        <begin position="659"/>
        <end position="678"/>
    </location>
</feature>
<dbReference type="AlphaFoldDB" id="A0A1V6PF62"/>
<accession>A0A1V6PF62</accession>
<gene>
    <name evidence="2" type="ORF">PENDEC_c006G03048</name>
</gene>
<feature type="compositionally biased region" description="Low complexity" evidence="1">
    <location>
        <begin position="84"/>
        <end position="100"/>
    </location>
</feature>
<dbReference type="STRING" id="69771.A0A1V6PF62"/>
<protein>
    <submittedName>
        <fullName evidence="2">Uncharacterized protein</fullName>
    </submittedName>
</protein>
<name>A0A1V6PF62_PENDC</name>
<evidence type="ECO:0000256" key="1">
    <source>
        <dbReference type="SAM" id="MobiDB-lite"/>
    </source>
</evidence>
<dbReference type="Proteomes" id="UP000191522">
    <property type="component" value="Unassembled WGS sequence"/>
</dbReference>
<proteinExistence type="predicted"/>
<reference evidence="3" key="1">
    <citation type="journal article" date="2017" name="Nat. Microbiol.">
        <title>Global analysis of biosynthetic gene clusters reveals vast potential of secondary metabolite production in Penicillium species.</title>
        <authorList>
            <person name="Nielsen J.C."/>
            <person name="Grijseels S."/>
            <person name="Prigent S."/>
            <person name="Ji B."/>
            <person name="Dainat J."/>
            <person name="Nielsen K.F."/>
            <person name="Frisvad J.C."/>
            <person name="Workman M."/>
            <person name="Nielsen J."/>
        </authorList>
    </citation>
    <scope>NUCLEOTIDE SEQUENCE [LARGE SCALE GENOMIC DNA]</scope>
    <source>
        <strain evidence="3">IBT 11843</strain>
    </source>
</reference>
<organism evidence="2 3">
    <name type="scientific">Penicillium decumbens</name>
    <dbReference type="NCBI Taxonomy" id="69771"/>
    <lineage>
        <taxon>Eukaryota</taxon>
        <taxon>Fungi</taxon>
        <taxon>Dikarya</taxon>
        <taxon>Ascomycota</taxon>
        <taxon>Pezizomycotina</taxon>
        <taxon>Eurotiomycetes</taxon>
        <taxon>Eurotiomycetidae</taxon>
        <taxon>Eurotiales</taxon>
        <taxon>Aspergillaceae</taxon>
        <taxon>Penicillium</taxon>
    </lineage>
</organism>
<feature type="compositionally biased region" description="Polar residues" evidence="1">
    <location>
        <begin position="62"/>
        <end position="76"/>
    </location>
</feature>
<keyword evidence="3" id="KW-1185">Reference proteome</keyword>
<sequence length="678" mass="76227">MGEITDYFRPPAFARINRHLAPETKDEPLPKEPSEVASSPLSDPPPSSRIELTLGDQEEPTTHVNTSLSQSISDGSLPSFKPEQSFQSAGSAPPPSSLGSFLASQRVVKDGKEVVISSDGEDTDSIGSLEDPDMLLEPRFKQKMNETRPAALDKAYLAKLAEPKRYQNSLDTLVHDAVDDNETEANVAKIRASLTPVQPNGNQAVSGADAGSKTKKRMHEGALTSALGESDDGNNFRRLLDAVRRTEALDQDRIWRFFDQVQTTPASPEFPRDLFSPESHLSALREPDSRVRAFQSGILEYASSLQQLPDRLLYWLFHSVPMEPQDELRKAYCRVFTQTSAQRVKELIRPDDIDGLFRQIGAKPQALDLTARVVEDSYERTPQNPQLKDRAVLLSIFDLLQDAADLFSNDTRERAIHILLRITLDTSLTADSLVRSELQRVLSALLESVPTANTEEMDRRICMTVYNTVEDPQFQSRMLQHILPTSTWVSLLRYRLAVAFLIRSPGPLTEPTETVLDLKRLTLFLMRDERFQEKLRKAKGEYDYAELIAIALLLEIVLNSTLYDLRYNETDTAKEFDDAIDKLAAQIKKIFSSIEDSGASHLKRMLAKETLEALHYRVMYSVRSKPPPKKTLFKTFGTEHGNGNIRNIFKSRIAINTTDEETSRSAEVTEPAMPIRGH</sequence>
<comment type="caution">
    <text evidence="2">The sequence shown here is derived from an EMBL/GenBank/DDBJ whole genome shotgun (WGS) entry which is preliminary data.</text>
</comment>
<dbReference type="EMBL" id="MDYL01000006">
    <property type="protein sequence ID" value="OQD75634.1"/>
    <property type="molecule type" value="Genomic_DNA"/>
</dbReference>
<dbReference type="OMA" id="TLLRMSM"/>
<feature type="region of interest" description="Disordered" evidence="1">
    <location>
        <begin position="1"/>
        <end position="100"/>
    </location>
</feature>
<evidence type="ECO:0000313" key="2">
    <source>
        <dbReference type="EMBL" id="OQD75634.1"/>
    </source>
</evidence>
<evidence type="ECO:0000313" key="3">
    <source>
        <dbReference type="Proteomes" id="UP000191522"/>
    </source>
</evidence>
<dbReference type="OrthoDB" id="5350396at2759"/>
<feature type="compositionally biased region" description="Basic and acidic residues" evidence="1">
    <location>
        <begin position="20"/>
        <end position="34"/>
    </location>
</feature>